<evidence type="ECO:0008006" key="3">
    <source>
        <dbReference type="Google" id="ProtNLM"/>
    </source>
</evidence>
<organism evidence="1 2">
    <name type="scientific">Bosea minatitlanensis</name>
    <dbReference type="NCBI Taxonomy" id="128782"/>
    <lineage>
        <taxon>Bacteria</taxon>
        <taxon>Pseudomonadati</taxon>
        <taxon>Pseudomonadota</taxon>
        <taxon>Alphaproteobacteria</taxon>
        <taxon>Hyphomicrobiales</taxon>
        <taxon>Boseaceae</taxon>
        <taxon>Bosea</taxon>
    </lineage>
</organism>
<gene>
    <name evidence="1" type="ORF">ACFPK2_08860</name>
</gene>
<protein>
    <recommendedName>
        <fullName evidence="3">Lipoprotein</fullName>
    </recommendedName>
</protein>
<evidence type="ECO:0000313" key="1">
    <source>
        <dbReference type="EMBL" id="MFC5293100.1"/>
    </source>
</evidence>
<sequence length="94" mass="9588">MIRTSISVGAIALFLAGCVSGRPEPAPAPQAGVAKQIRRDGGQLVLPDGTRVTPDVTGGFQLPNGDYVRRDRGGALILPTGARCAATPAGYTCP</sequence>
<proteinExistence type="predicted"/>
<dbReference type="Proteomes" id="UP001595976">
    <property type="component" value="Unassembled WGS sequence"/>
</dbReference>
<name>A0ABW0F3X9_9HYPH</name>
<evidence type="ECO:0000313" key="2">
    <source>
        <dbReference type="Proteomes" id="UP001595976"/>
    </source>
</evidence>
<keyword evidence="2" id="KW-1185">Reference proteome</keyword>
<dbReference type="RefSeq" id="WP_158444301.1">
    <property type="nucleotide sequence ID" value="NZ_JAOAOS010000006.1"/>
</dbReference>
<dbReference type="EMBL" id="JBHSLI010000003">
    <property type="protein sequence ID" value="MFC5293100.1"/>
    <property type="molecule type" value="Genomic_DNA"/>
</dbReference>
<comment type="caution">
    <text evidence="1">The sequence shown here is derived from an EMBL/GenBank/DDBJ whole genome shotgun (WGS) entry which is preliminary data.</text>
</comment>
<accession>A0ABW0F3X9</accession>
<dbReference type="PROSITE" id="PS51257">
    <property type="entry name" value="PROKAR_LIPOPROTEIN"/>
    <property type="match status" value="1"/>
</dbReference>
<reference evidence="2" key="1">
    <citation type="journal article" date="2019" name="Int. J. Syst. Evol. Microbiol.">
        <title>The Global Catalogue of Microorganisms (GCM) 10K type strain sequencing project: providing services to taxonomists for standard genome sequencing and annotation.</title>
        <authorList>
            <consortium name="The Broad Institute Genomics Platform"/>
            <consortium name="The Broad Institute Genome Sequencing Center for Infectious Disease"/>
            <person name="Wu L."/>
            <person name="Ma J."/>
        </authorList>
    </citation>
    <scope>NUCLEOTIDE SEQUENCE [LARGE SCALE GENOMIC DNA]</scope>
    <source>
        <strain evidence="2">CGMCC 1.15643</strain>
    </source>
</reference>